<dbReference type="EMBL" id="PUFO01000040">
    <property type="protein sequence ID" value="TDG78454.1"/>
    <property type="molecule type" value="Genomic_DNA"/>
</dbReference>
<gene>
    <name evidence="8" type="ORF">C5L31_001070</name>
</gene>
<evidence type="ECO:0000256" key="2">
    <source>
        <dbReference type="ARBA" id="ARBA00022491"/>
    </source>
</evidence>
<dbReference type="OrthoDB" id="8659436at2"/>
<feature type="binding site" evidence="7">
    <location>
        <position position="99"/>
    </location>
    <ligand>
        <name>Zn(2+)</name>
        <dbReference type="ChEBI" id="CHEBI:29105"/>
    </ligand>
</feature>
<dbReference type="Pfam" id="PF01475">
    <property type="entry name" value="FUR"/>
    <property type="match status" value="1"/>
</dbReference>
<dbReference type="GO" id="GO:0003700">
    <property type="term" value="F:DNA-binding transcription factor activity"/>
    <property type="evidence" value="ECO:0007669"/>
    <property type="project" value="InterPro"/>
</dbReference>
<keyword evidence="7" id="KW-0479">Metal-binding</keyword>
<proteinExistence type="inferred from homology"/>
<feature type="binding site" evidence="7">
    <location>
        <position position="96"/>
    </location>
    <ligand>
        <name>Zn(2+)</name>
        <dbReference type="ChEBI" id="CHEBI:29105"/>
    </ligand>
</feature>
<dbReference type="Gene3D" id="1.10.10.10">
    <property type="entry name" value="Winged helix-like DNA-binding domain superfamily/Winged helix DNA-binding domain"/>
    <property type="match status" value="1"/>
</dbReference>
<dbReference type="InterPro" id="IPR002481">
    <property type="entry name" value="FUR"/>
</dbReference>
<evidence type="ECO:0000256" key="5">
    <source>
        <dbReference type="ARBA" id="ARBA00023125"/>
    </source>
</evidence>
<evidence type="ECO:0000313" key="9">
    <source>
        <dbReference type="Proteomes" id="UP000294854"/>
    </source>
</evidence>
<dbReference type="AlphaFoldDB" id="A0A4R5NPB8"/>
<dbReference type="GO" id="GO:0000976">
    <property type="term" value="F:transcription cis-regulatory region binding"/>
    <property type="evidence" value="ECO:0007669"/>
    <property type="project" value="TreeGrafter"/>
</dbReference>
<dbReference type="STRING" id="1122149.FD44_GL000925"/>
<dbReference type="InterPro" id="IPR043135">
    <property type="entry name" value="Fur_C"/>
</dbReference>
<protein>
    <submittedName>
        <fullName evidence="8">Uncharacterized protein</fullName>
    </submittedName>
</protein>
<keyword evidence="2" id="KW-0678">Repressor</keyword>
<comment type="cofactor">
    <cofactor evidence="7">
        <name>Zn(2+)</name>
        <dbReference type="ChEBI" id="CHEBI:29105"/>
    </cofactor>
    <text evidence="7">Binds 1 zinc ion per subunit.</text>
</comment>
<dbReference type="InterPro" id="IPR036388">
    <property type="entry name" value="WH-like_DNA-bd_sf"/>
</dbReference>
<accession>A0A4R5NPB8</accession>
<dbReference type="GO" id="GO:0045892">
    <property type="term" value="P:negative regulation of DNA-templated transcription"/>
    <property type="evidence" value="ECO:0007669"/>
    <property type="project" value="TreeGrafter"/>
</dbReference>
<reference evidence="8 9" key="1">
    <citation type="journal article" date="2019" name="Appl. Microbiol. Biotechnol.">
        <title>Uncovering carbohydrate metabolism through a genotype-phenotype association study of 56 lactic acid bacteria genomes.</title>
        <authorList>
            <person name="Buron-Moles G."/>
            <person name="Chailyan A."/>
            <person name="Dolejs I."/>
            <person name="Forster J."/>
            <person name="Miks M.H."/>
        </authorList>
    </citation>
    <scope>NUCLEOTIDE SEQUENCE [LARGE SCALE GENOMIC DNA]</scope>
    <source>
        <strain evidence="8 9">ATCC 49373</strain>
    </source>
</reference>
<evidence type="ECO:0000256" key="1">
    <source>
        <dbReference type="ARBA" id="ARBA00007957"/>
    </source>
</evidence>
<keyword evidence="4" id="KW-0805">Transcription regulation</keyword>
<name>A0A4R5NPB8_9LACO</name>
<evidence type="ECO:0000313" key="8">
    <source>
        <dbReference type="EMBL" id="TDG78454.1"/>
    </source>
</evidence>
<dbReference type="Proteomes" id="UP000294854">
    <property type="component" value="Unassembled WGS sequence"/>
</dbReference>
<feature type="binding site" evidence="7">
    <location>
        <position position="143"/>
    </location>
    <ligand>
        <name>Zn(2+)</name>
        <dbReference type="ChEBI" id="CHEBI:29105"/>
    </ligand>
</feature>
<evidence type="ECO:0000256" key="3">
    <source>
        <dbReference type="ARBA" id="ARBA00022833"/>
    </source>
</evidence>
<evidence type="ECO:0000256" key="6">
    <source>
        <dbReference type="ARBA" id="ARBA00023163"/>
    </source>
</evidence>
<sequence length="150" mass="17130">MVEATLDKAINRLKDQHIRITPQRKTILNYLITHHNHPTVETLFSDLSAEQSNLSMATIYNTLNLLVSVGIVIELSNETAGIRYDYFGRPHFHAICDNCGKITDVFYDNFPKIQSELKQVANEQTGYQISTARVEVHGLCPDCQKLQRRN</sequence>
<evidence type="ECO:0000256" key="4">
    <source>
        <dbReference type="ARBA" id="ARBA00023015"/>
    </source>
</evidence>
<organism evidence="8 9">
    <name type="scientific">Secundilactobacillus malefermentans</name>
    <dbReference type="NCBI Taxonomy" id="176292"/>
    <lineage>
        <taxon>Bacteria</taxon>
        <taxon>Bacillati</taxon>
        <taxon>Bacillota</taxon>
        <taxon>Bacilli</taxon>
        <taxon>Lactobacillales</taxon>
        <taxon>Lactobacillaceae</taxon>
        <taxon>Secundilactobacillus</taxon>
    </lineage>
</organism>
<keyword evidence="9" id="KW-1185">Reference proteome</keyword>
<keyword evidence="5" id="KW-0238">DNA-binding</keyword>
<dbReference type="GO" id="GO:1900376">
    <property type="term" value="P:regulation of secondary metabolite biosynthetic process"/>
    <property type="evidence" value="ECO:0007669"/>
    <property type="project" value="TreeGrafter"/>
</dbReference>
<dbReference type="SUPFAM" id="SSF46785">
    <property type="entry name" value="Winged helix' DNA-binding domain"/>
    <property type="match status" value="1"/>
</dbReference>
<comment type="caution">
    <text evidence="8">The sequence shown here is derived from an EMBL/GenBank/DDBJ whole genome shotgun (WGS) entry which is preliminary data.</text>
</comment>
<dbReference type="PANTHER" id="PTHR33202">
    <property type="entry name" value="ZINC UPTAKE REGULATION PROTEIN"/>
    <property type="match status" value="1"/>
</dbReference>
<dbReference type="RefSeq" id="WP_010619413.1">
    <property type="nucleotide sequence ID" value="NZ_PUFO01000040.1"/>
</dbReference>
<comment type="similarity">
    <text evidence="1">Belongs to the Fur family.</text>
</comment>
<evidence type="ECO:0000256" key="7">
    <source>
        <dbReference type="PIRSR" id="PIRSR602481-1"/>
    </source>
</evidence>
<feature type="binding site" evidence="7">
    <location>
        <position position="140"/>
    </location>
    <ligand>
        <name>Zn(2+)</name>
        <dbReference type="ChEBI" id="CHEBI:29105"/>
    </ligand>
</feature>
<dbReference type="Gene3D" id="3.30.1490.190">
    <property type="match status" value="1"/>
</dbReference>
<dbReference type="GO" id="GO:0008270">
    <property type="term" value="F:zinc ion binding"/>
    <property type="evidence" value="ECO:0007669"/>
    <property type="project" value="TreeGrafter"/>
</dbReference>
<keyword evidence="3 7" id="KW-0862">Zinc</keyword>
<dbReference type="PANTHER" id="PTHR33202:SF8">
    <property type="entry name" value="PEROXIDE-RESPONSIVE REPRESSOR PERR"/>
    <property type="match status" value="1"/>
</dbReference>
<dbReference type="CDD" id="cd07153">
    <property type="entry name" value="Fur_like"/>
    <property type="match status" value="1"/>
</dbReference>
<dbReference type="InterPro" id="IPR036390">
    <property type="entry name" value="WH_DNA-bd_sf"/>
</dbReference>
<keyword evidence="6" id="KW-0804">Transcription</keyword>